<dbReference type="AlphaFoldDB" id="A0A8C8RZN6"/>
<keyword evidence="15" id="KW-0675">Receptor</keyword>
<dbReference type="GO" id="GO:0016323">
    <property type="term" value="C:basolateral plasma membrane"/>
    <property type="evidence" value="ECO:0007669"/>
    <property type="project" value="TreeGrafter"/>
</dbReference>
<dbReference type="GO" id="GO:0035692">
    <property type="term" value="C:macrophage migration inhibitory factor receptor complex"/>
    <property type="evidence" value="ECO:0007669"/>
    <property type="project" value="TreeGrafter"/>
</dbReference>
<dbReference type="PROSITE" id="PS50963">
    <property type="entry name" value="LINK_2"/>
    <property type="match status" value="1"/>
</dbReference>
<evidence type="ECO:0000256" key="10">
    <source>
        <dbReference type="ARBA" id="ARBA00022889"/>
    </source>
</evidence>
<evidence type="ECO:0000256" key="15">
    <source>
        <dbReference type="ARBA" id="ARBA00023170"/>
    </source>
</evidence>
<dbReference type="InterPro" id="IPR001231">
    <property type="entry name" value="CD44_antigen"/>
</dbReference>
<feature type="compositionally biased region" description="Polar residues" evidence="25">
    <location>
        <begin position="203"/>
        <end position="218"/>
    </location>
</feature>
<dbReference type="GO" id="GO:0006954">
    <property type="term" value="P:inflammatory response"/>
    <property type="evidence" value="ECO:0007669"/>
    <property type="project" value="TreeGrafter"/>
</dbReference>
<evidence type="ECO:0000256" key="4">
    <source>
        <dbReference type="ARBA" id="ARBA00020474"/>
    </source>
</evidence>
<dbReference type="SMART" id="SM00445">
    <property type="entry name" value="LINK"/>
    <property type="match status" value="1"/>
</dbReference>
<dbReference type="PROSITE" id="PS01241">
    <property type="entry name" value="LINK_1"/>
    <property type="match status" value="1"/>
</dbReference>
<keyword evidence="29" id="KW-1185">Reference proteome</keyword>
<accession>A0A8C8RZN6</accession>
<dbReference type="GO" id="GO:0005576">
    <property type="term" value="C:extracellular region"/>
    <property type="evidence" value="ECO:0007669"/>
    <property type="project" value="UniProtKB-SubCell"/>
</dbReference>
<organism evidence="28 29">
    <name type="scientific">Pelusios castaneus</name>
    <name type="common">West African mud turtle</name>
    <dbReference type="NCBI Taxonomy" id="367368"/>
    <lineage>
        <taxon>Eukaryota</taxon>
        <taxon>Metazoa</taxon>
        <taxon>Chordata</taxon>
        <taxon>Craniata</taxon>
        <taxon>Vertebrata</taxon>
        <taxon>Euteleostomi</taxon>
        <taxon>Archelosauria</taxon>
        <taxon>Testudinata</taxon>
        <taxon>Testudines</taxon>
        <taxon>Pleurodira</taxon>
        <taxon>Pelomedusidae</taxon>
        <taxon>Pelusios</taxon>
    </lineage>
</organism>
<dbReference type="GO" id="GO:0048731">
    <property type="term" value="P:system development"/>
    <property type="evidence" value="ECO:0007669"/>
    <property type="project" value="UniProtKB-ARBA"/>
</dbReference>
<dbReference type="InterPro" id="IPR016187">
    <property type="entry name" value="CTDL_fold"/>
</dbReference>
<evidence type="ECO:0000256" key="11">
    <source>
        <dbReference type="ARBA" id="ARBA00022974"/>
    </source>
</evidence>
<keyword evidence="17" id="KW-0966">Cell projection</keyword>
<evidence type="ECO:0000256" key="14">
    <source>
        <dbReference type="ARBA" id="ARBA00023157"/>
    </source>
</evidence>
<comment type="subcellular location">
    <subcellularLocation>
        <location evidence="2">Cell membrane</location>
        <topology evidence="2">Single-pass type I membrane protein</topology>
    </subcellularLocation>
    <subcellularLocation>
        <location evidence="1">Cell projection</location>
        <location evidence="1">Microvillus</location>
    </subcellularLocation>
    <subcellularLocation>
        <location evidence="3">Secreted</location>
    </subcellularLocation>
</comment>
<dbReference type="Pfam" id="PF00193">
    <property type="entry name" value="Xlink"/>
    <property type="match status" value="1"/>
</dbReference>
<keyword evidence="14" id="KW-1015">Disulfide bond</keyword>
<dbReference type="InterPro" id="IPR043210">
    <property type="entry name" value="CD44_antigen-like"/>
</dbReference>
<reference evidence="28" key="2">
    <citation type="submission" date="2025-09" db="UniProtKB">
        <authorList>
            <consortium name="Ensembl"/>
        </authorList>
    </citation>
    <scope>IDENTIFICATION</scope>
</reference>
<evidence type="ECO:0000259" key="27">
    <source>
        <dbReference type="PROSITE" id="PS50963"/>
    </source>
</evidence>
<feature type="compositionally biased region" description="Polar residues" evidence="25">
    <location>
        <begin position="244"/>
        <end position="255"/>
    </location>
</feature>
<evidence type="ECO:0000256" key="6">
    <source>
        <dbReference type="ARBA" id="ARBA00022525"/>
    </source>
</evidence>
<feature type="chain" id="PRO_5034745386" description="CD44 antigen" evidence="26">
    <location>
        <begin position="21"/>
        <end position="255"/>
    </location>
</feature>
<evidence type="ECO:0000256" key="22">
    <source>
        <dbReference type="ARBA" id="ARBA00032514"/>
    </source>
</evidence>
<keyword evidence="8" id="KW-0812">Transmembrane</keyword>
<keyword evidence="7" id="KW-0597">Phosphoprotein</keyword>
<keyword evidence="6" id="KW-0964">Secreted</keyword>
<evidence type="ECO:0000256" key="7">
    <source>
        <dbReference type="ARBA" id="ARBA00022553"/>
    </source>
</evidence>
<feature type="domain" description="Link" evidence="27">
    <location>
        <begin position="32"/>
        <end position="121"/>
    </location>
</feature>
<dbReference type="GO" id="GO:0042981">
    <property type="term" value="P:regulation of apoptotic process"/>
    <property type="evidence" value="ECO:0007669"/>
    <property type="project" value="UniProtKB-ARBA"/>
</dbReference>
<dbReference type="GO" id="GO:0005902">
    <property type="term" value="C:microvillus"/>
    <property type="evidence" value="ECO:0007669"/>
    <property type="project" value="UniProtKB-SubCell"/>
</dbReference>
<dbReference type="InterPro" id="IPR000538">
    <property type="entry name" value="Link_dom"/>
</dbReference>
<keyword evidence="12" id="KW-1133">Transmembrane helix</keyword>
<dbReference type="GO" id="GO:0009986">
    <property type="term" value="C:cell surface"/>
    <property type="evidence" value="ECO:0007669"/>
    <property type="project" value="UniProtKB-ARBA"/>
</dbReference>
<dbReference type="GO" id="GO:0007155">
    <property type="term" value="P:cell adhesion"/>
    <property type="evidence" value="ECO:0007669"/>
    <property type="project" value="UniProtKB-KW"/>
</dbReference>
<dbReference type="SUPFAM" id="SSF56436">
    <property type="entry name" value="C-type lectin-like"/>
    <property type="match status" value="1"/>
</dbReference>
<evidence type="ECO:0000256" key="24">
    <source>
        <dbReference type="PROSITE-ProRule" id="PRU00323"/>
    </source>
</evidence>
<dbReference type="CDD" id="cd03516">
    <property type="entry name" value="Link_domain_CD44_like"/>
    <property type="match status" value="1"/>
</dbReference>
<keyword evidence="16" id="KW-0325">Glycoprotein</keyword>
<evidence type="ECO:0000256" key="18">
    <source>
        <dbReference type="ARBA" id="ARBA00029917"/>
    </source>
</evidence>
<evidence type="ECO:0000256" key="25">
    <source>
        <dbReference type="SAM" id="MobiDB-lite"/>
    </source>
</evidence>
<dbReference type="PRINTS" id="PR00658">
    <property type="entry name" value="CD44"/>
</dbReference>
<evidence type="ECO:0000256" key="26">
    <source>
        <dbReference type="SAM" id="SignalP"/>
    </source>
</evidence>
<comment type="caution">
    <text evidence="24">Lacks conserved residue(s) required for the propagation of feature annotation.</text>
</comment>
<feature type="signal peptide" evidence="26">
    <location>
        <begin position="1"/>
        <end position="20"/>
    </location>
</feature>
<proteinExistence type="predicted"/>
<reference evidence="28" key="1">
    <citation type="submission" date="2025-08" db="UniProtKB">
        <authorList>
            <consortium name="Ensembl"/>
        </authorList>
    </citation>
    <scope>IDENTIFICATION</scope>
</reference>
<keyword evidence="9 26" id="KW-0732">Signal</keyword>
<evidence type="ECO:0000313" key="29">
    <source>
        <dbReference type="Proteomes" id="UP000694393"/>
    </source>
</evidence>
<name>A0A8C8RZN6_9SAUR</name>
<evidence type="ECO:0000256" key="3">
    <source>
        <dbReference type="ARBA" id="ARBA00004613"/>
    </source>
</evidence>
<evidence type="ECO:0000313" key="28">
    <source>
        <dbReference type="Ensembl" id="ENSPCEP00000013665.1"/>
    </source>
</evidence>
<evidence type="ECO:0000256" key="17">
    <source>
        <dbReference type="ARBA" id="ARBA00023273"/>
    </source>
</evidence>
<evidence type="ECO:0000256" key="5">
    <source>
        <dbReference type="ARBA" id="ARBA00022475"/>
    </source>
</evidence>
<dbReference type="Gene3D" id="3.10.100.10">
    <property type="entry name" value="Mannose-Binding Protein A, subunit A"/>
    <property type="match status" value="1"/>
</dbReference>
<keyword evidence="5" id="KW-1003">Cell membrane</keyword>
<evidence type="ECO:0000256" key="13">
    <source>
        <dbReference type="ARBA" id="ARBA00023136"/>
    </source>
</evidence>
<dbReference type="Ensembl" id="ENSPCET00000014165.1">
    <property type="protein sequence ID" value="ENSPCEP00000013665.1"/>
    <property type="gene ID" value="ENSPCEG00000010848.1"/>
</dbReference>
<keyword evidence="13" id="KW-0472">Membrane</keyword>
<dbReference type="GO" id="GO:0009653">
    <property type="term" value="P:anatomical structure morphogenesis"/>
    <property type="evidence" value="ECO:0007669"/>
    <property type="project" value="UniProtKB-ARBA"/>
</dbReference>
<dbReference type="FunFam" id="3.10.100.10:FF:000004">
    <property type="entry name" value="CD44 antigen isoform X2"/>
    <property type="match status" value="1"/>
</dbReference>
<evidence type="ECO:0000256" key="9">
    <source>
        <dbReference type="ARBA" id="ARBA00022729"/>
    </source>
</evidence>
<evidence type="ECO:0000256" key="1">
    <source>
        <dbReference type="ARBA" id="ARBA00004105"/>
    </source>
</evidence>
<evidence type="ECO:0000256" key="12">
    <source>
        <dbReference type="ARBA" id="ARBA00022989"/>
    </source>
</evidence>
<evidence type="ECO:0000256" key="21">
    <source>
        <dbReference type="ARBA" id="ARBA00031823"/>
    </source>
</evidence>
<keyword evidence="10" id="KW-0130">Cell adhesion</keyword>
<evidence type="ECO:0000256" key="8">
    <source>
        <dbReference type="ARBA" id="ARBA00022692"/>
    </source>
</evidence>
<evidence type="ECO:0000256" key="23">
    <source>
        <dbReference type="ARBA" id="ARBA00032917"/>
    </source>
</evidence>
<dbReference type="GO" id="GO:0005540">
    <property type="term" value="F:hyaluronic acid binding"/>
    <property type="evidence" value="ECO:0007669"/>
    <property type="project" value="InterPro"/>
</dbReference>
<dbReference type="Proteomes" id="UP000694393">
    <property type="component" value="Unplaced"/>
</dbReference>
<evidence type="ECO:0000256" key="16">
    <source>
        <dbReference type="ARBA" id="ARBA00023180"/>
    </source>
</evidence>
<protein>
    <recommendedName>
        <fullName evidence="4">CD44 antigen</fullName>
    </recommendedName>
    <alternativeName>
        <fullName evidence="22">GP90 lymphocyte homing/adhesion receptor</fullName>
    </alternativeName>
    <alternativeName>
        <fullName evidence="21">HUTCH-I</fullName>
    </alternativeName>
    <alternativeName>
        <fullName evidence="23">Hermes antigen</fullName>
    </alternativeName>
    <alternativeName>
        <fullName evidence="20">Hyaluronate receptor</fullName>
    </alternativeName>
    <alternativeName>
        <fullName evidence="18">Phagocytic glycoprotein 1</fullName>
    </alternativeName>
    <alternativeName>
        <fullName evidence="19">Phagocytic glycoprotein I</fullName>
    </alternativeName>
</protein>
<evidence type="ECO:0000256" key="19">
    <source>
        <dbReference type="ARBA" id="ARBA00029928"/>
    </source>
</evidence>
<dbReference type="InterPro" id="IPR016186">
    <property type="entry name" value="C-type_lectin-like/link_sf"/>
</dbReference>
<dbReference type="PRINTS" id="PR01265">
    <property type="entry name" value="LINKMODULE"/>
</dbReference>
<dbReference type="PANTHER" id="PTHR10225">
    <property type="entry name" value="HYALURONAN RECEPTOR"/>
    <property type="match status" value="1"/>
</dbReference>
<evidence type="ECO:0000256" key="20">
    <source>
        <dbReference type="ARBA" id="ARBA00031179"/>
    </source>
</evidence>
<keyword evidence="11" id="KW-0654">Proteoglycan</keyword>
<dbReference type="PANTHER" id="PTHR10225:SF6">
    <property type="entry name" value="CD44 ANTIGEN"/>
    <property type="match status" value="1"/>
</dbReference>
<sequence>MSKFLLCATFGLYLLQLCVAETQFNISCRYAGVFHVEKNRRYSLTRPEAVELCRALNSTLPTMEQMKKAHSLGFETCRYGYIESAIVVPRINPYHLCAANITGVYILSSNITERYDTYCYNASETREKACEPIIRLDASLSDNGTQIVIDNADGSRYTQVVGTEPTPPKDAVNTDIDLPYDSSIMNSTIIMPDAPYTKDETQDYSGSGSVRHTTSTNVGDEYSDVIPLTTDGVPGKESDLSKGQHPTSTSKVYEL</sequence>
<feature type="region of interest" description="Disordered" evidence="25">
    <location>
        <begin position="197"/>
        <end position="255"/>
    </location>
</feature>
<evidence type="ECO:0000256" key="2">
    <source>
        <dbReference type="ARBA" id="ARBA00004251"/>
    </source>
</evidence>
<dbReference type="GO" id="GO:0004896">
    <property type="term" value="F:cytokine receptor activity"/>
    <property type="evidence" value="ECO:0007669"/>
    <property type="project" value="TreeGrafter"/>
</dbReference>
<dbReference type="GO" id="GO:0070374">
    <property type="term" value="P:positive regulation of ERK1 and ERK2 cascade"/>
    <property type="evidence" value="ECO:0007669"/>
    <property type="project" value="TreeGrafter"/>
</dbReference>